<keyword evidence="1" id="KW-0732">Signal</keyword>
<sequence length="77" mass="8255">MSLRLATLATLAALVTVPALAEDVTVIRRDSAPVERSTVIEKRSVESTGSVGGCETKTVKKTNEYGDSKTVRSERCD</sequence>
<evidence type="ECO:0000256" key="1">
    <source>
        <dbReference type="SAM" id="SignalP"/>
    </source>
</evidence>
<dbReference type="PATRIC" id="fig|270351.10.peg.409"/>
<accession>A0A0C6EV45</accession>
<evidence type="ECO:0000313" key="3">
    <source>
        <dbReference type="Proteomes" id="UP000061432"/>
    </source>
</evidence>
<dbReference type="EMBL" id="AP014704">
    <property type="protein sequence ID" value="BAQ43896.1"/>
    <property type="molecule type" value="Genomic_DNA"/>
</dbReference>
<reference evidence="3" key="2">
    <citation type="submission" date="2015-01" db="EMBL/GenBank/DDBJ databases">
        <title>Complete genome sequence of Methylobacterium aquaticum strain 22A.</title>
        <authorList>
            <person name="Tani A."/>
            <person name="Ogura Y."/>
            <person name="Hayashi T."/>
        </authorList>
    </citation>
    <scope>NUCLEOTIDE SEQUENCE [LARGE SCALE GENOMIC DNA]</scope>
    <source>
        <strain evidence="3">MA-22A</strain>
    </source>
</reference>
<feature type="chain" id="PRO_5002188881" evidence="1">
    <location>
        <begin position="22"/>
        <end position="77"/>
    </location>
</feature>
<dbReference type="KEGG" id="maqu:Maq22A_c02045"/>
<gene>
    <name evidence="2" type="ORF">Maq22A_c02045</name>
</gene>
<dbReference type="AlphaFoldDB" id="A0A0C6EV45"/>
<dbReference type="Proteomes" id="UP000061432">
    <property type="component" value="Chromosome"/>
</dbReference>
<name>A0A0C6EV45_9HYPH</name>
<organism evidence="2 3">
    <name type="scientific">Methylobacterium aquaticum</name>
    <dbReference type="NCBI Taxonomy" id="270351"/>
    <lineage>
        <taxon>Bacteria</taxon>
        <taxon>Pseudomonadati</taxon>
        <taxon>Pseudomonadota</taxon>
        <taxon>Alphaproteobacteria</taxon>
        <taxon>Hyphomicrobiales</taxon>
        <taxon>Methylobacteriaceae</taxon>
        <taxon>Methylobacterium</taxon>
    </lineage>
</organism>
<protein>
    <submittedName>
        <fullName evidence="2">Uncharacterized protein</fullName>
    </submittedName>
</protein>
<reference evidence="2 3" key="1">
    <citation type="journal article" date="2015" name="Genome Announc.">
        <title>Complete Genome Sequence of Methylobacterium aquaticum Strain 22A, Isolated from Racomitrium japonicum Moss.</title>
        <authorList>
            <person name="Tani A."/>
            <person name="Ogura Y."/>
            <person name="Hayashi T."/>
            <person name="Kimbara K."/>
        </authorList>
    </citation>
    <scope>NUCLEOTIDE SEQUENCE [LARGE SCALE GENOMIC DNA]</scope>
    <source>
        <strain evidence="2 3">MA-22A</strain>
    </source>
</reference>
<dbReference type="RefSeq" id="WP_060845499.1">
    <property type="nucleotide sequence ID" value="NZ_AP014704.1"/>
</dbReference>
<evidence type="ECO:0000313" key="2">
    <source>
        <dbReference type="EMBL" id="BAQ43896.1"/>
    </source>
</evidence>
<dbReference type="OrthoDB" id="7999448at2"/>
<proteinExistence type="predicted"/>
<feature type="signal peptide" evidence="1">
    <location>
        <begin position="1"/>
        <end position="21"/>
    </location>
</feature>